<dbReference type="GO" id="GO:0005829">
    <property type="term" value="C:cytosol"/>
    <property type="evidence" value="ECO:0007669"/>
    <property type="project" value="TreeGrafter"/>
</dbReference>
<evidence type="ECO:0000313" key="1">
    <source>
        <dbReference type="EMBL" id="ASV74448.1"/>
    </source>
</evidence>
<dbReference type="NCBIfam" id="TIGR00099">
    <property type="entry name" value="Cof-subfamily"/>
    <property type="match status" value="1"/>
</dbReference>
<dbReference type="Gene3D" id="3.30.1240.10">
    <property type="match status" value="1"/>
</dbReference>
<dbReference type="InterPro" id="IPR036412">
    <property type="entry name" value="HAD-like_sf"/>
</dbReference>
<keyword evidence="1" id="KW-0378">Hydrolase</keyword>
<dbReference type="SFLD" id="SFLDS00003">
    <property type="entry name" value="Haloacid_Dehalogenase"/>
    <property type="match status" value="1"/>
</dbReference>
<protein>
    <submittedName>
        <fullName evidence="1">Cof-like hydrolase</fullName>
    </submittedName>
</protein>
<dbReference type="GO" id="GO:0016791">
    <property type="term" value="F:phosphatase activity"/>
    <property type="evidence" value="ECO:0007669"/>
    <property type="project" value="UniProtKB-ARBA"/>
</dbReference>
<dbReference type="PANTHER" id="PTHR10000">
    <property type="entry name" value="PHOSPHOSERINE PHOSPHATASE"/>
    <property type="match status" value="1"/>
</dbReference>
<dbReference type="InterPro" id="IPR006379">
    <property type="entry name" value="HAD-SF_hydro_IIB"/>
</dbReference>
<dbReference type="EMBL" id="CP018477">
    <property type="protein sequence ID" value="ASV74448.1"/>
    <property type="molecule type" value="Genomic_DNA"/>
</dbReference>
<gene>
    <name evidence="1" type="ORF">THTE_1846</name>
</gene>
<dbReference type="SFLD" id="SFLDG01140">
    <property type="entry name" value="C2.B:_Phosphomannomutase_and_P"/>
    <property type="match status" value="1"/>
</dbReference>
<dbReference type="InterPro" id="IPR000150">
    <property type="entry name" value="Cof"/>
</dbReference>
<dbReference type="CDD" id="cd07516">
    <property type="entry name" value="HAD_Pase"/>
    <property type="match status" value="1"/>
</dbReference>
<dbReference type="GO" id="GO:0000287">
    <property type="term" value="F:magnesium ion binding"/>
    <property type="evidence" value="ECO:0007669"/>
    <property type="project" value="TreeGrafter"/>
</dbReference>
<proteinExistence type="predicted"/>
<reference evidence="1 2" key="1">
    <citation type="journal article" name="Front. Microbiol.">
        <title>Sugar Metabolism of the First Thermophilic Planctomycete Thermogutta terrifontis: Comparative Genomic and Transcriptomic Approaches.</title>
        <authorList>
            <person name="Elcheninov A.G."/>
            <person name="Menzel P."/>
            <person name="Gudbergsdottir S.R."/>
            <person name="Slesarev A.I."/>
            <person name="Kadnikov V.V."/>
            <person name="Krogh A."/>
            <person name="Bonch-Osmolovskaya E.A."/>
            <person name="Peng X."/>
            <person name="Kublanov I.V."/>
        </authorList>
    </citation>
    <scope>NUCLEOTIDE SEQUENCE [LARGE SCALE GENOMIC DNA]</scope>
    <source>
        <strain evidence="1 2">R1</strain>
    </source>
</reference>
<organism evidence="1 2">
    <name type="scientific">Thermogutta terrifontis</name>
    <dbReference type="NCBI Taxonomy" id="1331910"/>
    <lineage>
        <taxon>Bacteria</taxon>
        <taxon>Pseudomonadati</taxon>
        <taxon>Planctomycetota</taxon>
        <taxon>Planctomycetia</taxon>
        <taxon>Pirellulales</taxon>
        <taxon>Thermoguttaceae</taxon>
        <taxon>Thermogutta</taxon>
    </lineage>
</organism>
<dbReference type="KEGG" id="ttf:THTE_1846"/>
<dbReference type="Pfam" id="PF08282">
    <property type="entry name" value="Hydrolase_3"/>
    <property type="match status" value="1"/>
</dbReference>
<evidence type="ECO:0000313" key="2">
    <source>
        <dbReference type="Proteomes" id="UP000215086"/>
    </source>
</evidence>
<keyword evidence="2" id="KW-1185">Reference proteome</keyword>
<dbReference type="AlphaFoldDB" id="A0A286REQ7"/>
<dbReference type="Proteomes" id="UP000215086">
    <property type="component" value="Chromosome"/>
</dbReference>
<dbReference type="SUPFAM" id="SSF56784">
    <property type="entry name" value="HAD-like"/>
    <property type="match status" value="1"/>
</dbReference>
<dbReference type="Gene3D" id="3.40.50.1000">
    <property type="entry name" value="HAD superfamily/HAD-like"/>
    <property type="match status" value="1"/>
</dbReference>
<name>A0A286REQ7_9BACT</name>
<dbReference type="InterPro" id="IPR023214">
    <property type="entry name" value="HAD_sf"/>
</dbReference>
<dbReference type="PROSITE" id="PS01228">
    <property type="entry name" value="COF_1"/>
    <property type="match status" value="1"/>
</dbReference>
<dbReference type="PANTHER" id="PTHR10000:SF8">
    <property type="entry name" value="HAD SUPERFAMILY HYDROLASE-LIKE, TYPE 3"/>
    <property type="match status" value="1"/>
</dbReference>
<dbReference type="NCBIfam" id="TIGR01484">
    <property type="entry name" value="HAD-SF-IIB"/>
    <property type="match status" value="1"/>
</dbReference>
<accession>A0A286REQ7</accession>
<sequence>MDSPRKCWNETSDDSREQITGIPVQNEFETKSVRAKLRLLAIDIDGTLVNSTDDVSERTRQAIQAAMSAGMVVVLASGRRYSRVVPVARELGLSTPVISSSGALIKETESHRTLWRADFPPQLLRRVVQAVRRAGFPLALLGDTFTDGFDYYVESRGPRNGYLDRYLELNPGCHRVWNDFQKDPPPDVFAAFALGTREEMEGLAAELHRTLPGLLTTNVLKSPRYEGFFCEMMPSGTTKWSAVCRVADQWGITPGEICAVGDDVNDLAMISGAGLGIAMGNACEEVKAAAHWVAPSHEEDGLAHAITLILEGRVPQTA</sequence>